<keyword evidence="2" id="KW-0489">Methyltransferase</keyword>
<dbReference type="InterPro" id="IPR025714">
    <property type="entry name" value="Methyltranfer_dom"/>
</dbReference>
<dbReference type="InterPro" id="IPR051419">
    <property type="entry name" value="Lys/N-term_MeTrsfase_sf"/>
</dbReference>
<dbReference type="Proteomes" id="UP001497512">
    <property type="component" value="Chromosome 3"/>
</dbReference>
<dbReference type="PANTHER" id="PTHR12176:SF79">
    <property type="entry name" value="METHYLTRANSFERASE TYPE 11 DOMAIN-CONTAINING PROTEIN"/>
    <property type="match status" value="1"/>
</dbReference>
<evidence type="ECO:0000313" key="6">
    <source>
        <dbReference type="EMBL" id="CAK9219869.1"/>
    </source>
</evidence>
<dbReference type="SUPFAM" id="SSF53335">
    <property type="entry name" value="S-adenosyl-L-methionine-dependent methyltransferases"/>
    <property type="match status" value="1"/>
</dbReference>
<evidence type="ECO:0000259" key="5">
    <source>
        <dbReference type="Pfam" id="PF13847"/>
    </source>
</evidence>
<evidence type="ECO:0000256" key="3">
    <source>
        <dbReference type="ARBA" id="ARBA00022679"/>
    </source>
</evidence>
<dbReference type="InterPro" id="IPR029063">
    <property type="entry name" value="SAM-dependent_MTases_sf"/>
</dbReference>
<dbReference type="Pfam" id="PF13847">
    <property type="entry name" value="Methyltransf_31"/>
    <property type="match status" value="1"/>
</dbReference>
<accession>A0ABP0UFF1</accession>
<evidence type="ECO:0000256" key="1">
    <source>
        <dbReference type="ARBA" id="ARBA00008361"/>
    </source>
</evidence>
<organism evidence="6 7">
    <name type="scientific">Sphagnum troendelagicum</name>
    <dbReference type="NCBI Taxonomy" id="128251"/>
    <lineage>
        <taxon>Eukaryota</taxon>
        <taxon>Viridiplantae</taxon>
        <taxon>Streptophyta</taxon>
        <taxon>Embryophyta</taxon>
        <taxon>Bryophyta</taxon>
        <taxon>Sphagnophytina</taxon>
        <taxon>Sphagnopsida</taxon>
        <taxon>Sphagnales</taxon>
        <taxon>Sphagnaceae</taxon>
        <taxon>Sphagnum</taxon>
    </lineage>
</organism>
<gene>
    <name evidence="6" type="ORF">CSSPTR1EN2_LOCUS14938</name>
</gene>
<comment type="similarity">
    <text evidence="1">Belongs to the methyltransferase superfamily.</text>
</comment>
<keyword evidence="7" id="KW-1185">Reference proteome</keyword>
<feature type="domain" description="Methyltransferase" evidence="5">
    <location>
        <begin position="66"/>
        <end position="177"/>
    </location>
</feature>
<dbReference type="CDD" id="cd02440">
    <property type="entry name" value="AdoMet_MTases"/>
    <property type="match status" value="1"/>
</dbReference>
<dbReference type="EMBL" id="OZ019895">
    <property type="protein sequence ID" value="CAK9219869.1"/>
    <property type="molecule type" value="Genomic_DNA"/>
</dbReference>
<protein>
    <recommendedName>
        <fullName evidence="5">Methyltransferase domain-containing protein</fullName>
    </recommendedName>
</protein>
<evidence type="ECO:0000256" key="2">
    <source>
        <dbReference type="ARBA" id="ARBA00022603"/>
    </source>
</evidence>
<dbReference type="PANTHER" id="PTHR12176">
    <property type="entry name" value="SAM-DEPENDENT METHYLTRANSFERASE SUPERFAMILY PROTEIN"/>
    <property type="match status" value="1"/>
</dbReference>
<feature type="region of interest" description="Disordered" evidence="4">
    <location>
        <begin position="1"/>
        <end position="24"/>
    </location>
</feature>
<feature type="compositionally biased region" description="Basic residues" evidence="4">
    <location>
        <begin position="1"/>
        <end position="17"/>
    </location>
</feature>
<keyword evidence="3" id="KW-0808">Transferase</keyword>
<name>A0ABP0UFF1_9BRYO</name>
<reference evidence="6" key="1">
    <citation type="submission" date="2024-02" db="EMBL/GenBank/DDBJ databases">
        <authorList>
            <consortium name="ELIXIR-Norway"/>
            <consortium name="Elixir Norway"/>
        </authorList>
    </citation>
    <scope>NUCLEOTIDE SEQUENCE</scope>
</reference>
<dbReference type="Gene3D" id="3.40.50.150">
    <property type="entry name" value="Vaccinia Virus protein VP39"/>
    <property type="match status" value="1"/>
</dbReference>
<proteinExistence type="inferred from homology"/>
<evidence type="ECO:0000313" key="7">
    <source>
        <dbReference type="Proteomes" id="UP001497512"/>
    </source>
</evidence>
<sequence length="284" mass="32342">MAPKKKGTKEKGKKQGKGAKSGKQSHVLAYGDDTYWNNRYTANPVVFDWYQKYEGVKAFINMYIPKATRVLVIGCGNSTMSEEMVHDGYIEVVNIDISSVVLEFMVTKYKGVKEMSFSRMDVREMKNLKELTIDHVIDKGLFDSFMCGIDAPTNVQLMLTEVRRVMKPKGVYILVTYGDPRVRLPYLKTLEFQWEITLYVIPRPSSTKATEPSSRIFTNPVYVCEDNTLGPQFNLDDFDWHYVYVCTKELPTTKELPAKKGDAKGKGKELPTKKGDAKGKVKKK</sequence>
<evidence type="ECO:0000256" key="4">
    <source>
        <dbReference type="SAM" id="MobiDB-lite"/>
    </source>
</evidence>
<feature type="region of interest" description="Disordered" evidence="4">
    <location>
        <begin position="256"/>
        <end position="284"/>
    </location>
</feature>